<gene>
    <name evidence="1" type="ORF">FCULG_00002927</name>
</gene>
<organism evidence="1 2">
    <name type="scientific">Fusarium culmorum</name>
    <dbReference type="NCBI Taxonomy" id="5516"/>
    <lineage>
        <taxon>Eukaryota</taxon>
        <taxon>Fungi</taxon>
        <taxon>Dikarya</taxon>
        <taxon>Ascomycota</taxon>
        <taxon>Pezizomycotina</taxon>
        <taxon>Sordariomycetes</taxon>
        <taxon>Hypocreomycetidae</taxon>
        <taxon>Hypocreales</taxon>
        <taxon>Nectriaceae</taxon>
        <taxon>Fusarium</taxon>
    </lineage>
</organism>
<dbReference type="OrthoDB" id="10449967at2759"/>
<evidence type="ECO:0000313" key="2">
    <source>
        <dbReference type="Proteomes" id="UP000241587"/>
    </source>
</evidence>
<dbReference type="AlphaFoldDB" id="A0A2T4H842"/>
<reference evidence="1 2" key="1">
    <citation type="submission" date="2018-02" db="EMBL/GenBank/DDBJ databases">
        <title>Fusarium culmorum secondary metabolites in fungal-bacterial-plant interactions.</title>
        <authorList>
            <person name="Schmidt R."/>
        </authorList>
    </citation>
    <scope>NUCLEOTIDE SEQUENCE [LARGE SCALE GENOMIC DNA]</scope>
    <source>
        <strain evidence="1 2">PV</strain>
    </source>
</reference>
<accession>A0A2T4H842</accession>
<dbReference type="Proteomes" id="UP000241587">
    <property type="component" value="Unassembled WGS sequence"/>
</dbReference>
<protein>
    <submittedName>
        <fullName evidence="1">Uncharacterized protein</fullName>
    </submittedName>
</protein>
<evidence type="ECO:0000313" key="1">
    <source>
        <dbReference type="EMBL" id="PTD11937.1"/>
    </source>
</evidence>
<sequence length="131" mass="14582">MGQRGSGYETAQAQPQPVRSSYACTETAMNSAISSGFGLTTASPDFLPSLPHTICRNTKTSVKETKKTANGPITVNTLVPFPIRLTRRSHIKARFIHHAIRIRNQTVPVLRAEIKPRQQSLTDRVFCRHLN</sequence>
<dbReference type="EMBL" id="PVEM01000001">
    <property type="protein sequence ID" value="PTD11937.1"/>
    <property type="molecule type" value="Genomic_DNA"/>
</dbReference>
<name>A0A2T4H842_FUSCU</name>
<comment type="caution">
    <text evidence="1">The sequence shown here is derived from an EMBL/GenBank/DDBJ whole genome shotgun (WGS) entry which is preliminary data.</text>
</comment>
<keyword evidence="2" id="KW-1185">Reference proteome</keyword>
<proteinExistence type="predicted"/>